<accession>A0AAD9KAI0</accession>
<dbReference type="InterPro" id="IPR036427">
    <property type="entry name" value="Bromodomain-like_sf"/>
</dbReference>
<dbReference type="InterPro" id="IPR037800">
    <property type="entry name" value="GCN5"/>
</dbReference>
<protein>
    <recommendedName>
        <fullName evidence="4">Bromo domain-containing protein</fullName>
    </recommendedName>
</protein>
<dbReference type="Pfam" id="PF00439">
    <property type="entry name" value="Bromodomain"/>
    <property type="match status" value="1"/>
</dbReference>
<evidence type="ECO:0000256" key="1">
    <source>
        <dbReference type="ARBA" id="ARBA00023117"/>
    </source>
</evidence>
<dbReference type="EMBL" id="JAODUP010000020">
    <property type="protein sequence ID" value="KAK2168123.1"/>
    <property type="molecule type" value="Genomic_DNA"/>
</dbReference>
<dbReference type="PANTHER" id="PTHR45750">
    <property type="entry name" value="GH11602P"/>
    <property type="match status" value="1"/>
</dbReference>
<keyword evidence="1 2" id="KW-0103">Bromodomain</keyword>
<evidence type="ECO:0000256" key="3">
    <source>
        <dbReference type="SAM" id="MobiDB-lite"/>
    </source>
</evidence>
<evidence type="ECO:0000313" key="6">
    <source>
        <dbReference type="Proteomes" id="UP001208570"/>
    </source>
</evidence>
<evidence type="ECO:0000313" key="5">
    <source>
        <dbReference type="EMBL" id="KAK2168123.1"/>
    </source>
</evidence>
<dbReference type="PROSITE" id="PS50014">
    <property type="entry name" value="BROMODOMAIN_2"/>
    <property type="match status" value="1"/>
</dbReference>
<sequence length="149" mass="16984">MCNSSSSSHDDDDYDDDDDDIRPEEVLDARVPDYYTVIKNPMDLQSVENKCVSEQYKDPQLFIDDIALMLSNSYVYNKPDSVVGKCTKPLENHFIKLIRRHLPECTYPRLPSSDGSAMNGTMSSESDGHDVSVSVEMFDHDYFSTRIAR</sequence>
<dbReference type="AlphaFoldDB" id="A0AAD9KAI0"/>
<dbReference type="PANTHER" id="PTHR45750:SF3">
    <property type="entry name" value="HISTONE ACETYLTRANSFERASE"/>
    <property type="match status" value="1"/>
</dbReference>
<dbReference type="GO" id="GO:0010484">
    <property type="term" value="F:histone H3 acetyltransferase activity"/>
    <property type="evidence" value="ECO:0007669"/>
    <property type="project" value="TreeGrafter"/>
</dbReference>
<dbReference type="Proteomes" id="UP001208570">
    <property type="component" value="Unassembled WGS sequence"/>
</dbReference>
<comment type="caution">
    <text evidence="5">The sequence shown here is derived from an EMBL/GenBank/DDBJ whole genome shotgun (WGS) entry which is preliminary data.</text>
</comment>
<keyword evidence="6" id="KW-1185">Reference proteome</keyword>
<proteinExistence type="predicted"/>
<dbReference type="GO" id="GO:0000123">
    <property type="term" value="C:histone acetyltransferase complex"/>
    <property type="evidence" value="ECO:0007669"/>
    <property type="project" value="TreeGrafter"/>
</dbReference>
<dbReference type="Gene3D" id="1.20.920.10">
    <property type="entry name" value="Bromodomain-like"/>
    <property type="match status" value="1"/>
</dbReference>
<evidence type="ECO:0000259" key="4">
    <source>
        <dbReference type="PROSITE" id="PS50014"/>
    </source>
</evidence>
<dbReference type="GO" id="GO:0045944">
    <property type="term" value="P:positive regulation of transcription by RNA polymerase II"/>
    <property type="evidence" value="ECO:0007669"/>
    <property type="project" value="TreeGrafter"/>
</dbReference>
<evidence type="ECO:0000256" key="2">
    <source>
        <dbReference type="PROSITE-ProRule" id="PRU00035"/>
    </source>
</evidence>
<gene>
    <name evidence="5" type="ORF">LSH36_20g07088</name>
</gene>
<feature type="domain" description="Bromo" evidence="4">
    <location>
        <begin position="12"/>
        <end position="84"/>
    </location>
</feature>
<dbReference type="SMART" id="SM00297">
    <property type="entry name" value="BROMO"/>
    <property type="match status" value="1"/>
</dbReference>
<dbReference type="InterPro" id="IPR001487">
    <property type="entry name" value="Bromodomain"/>
</dbReference>
<organism evidence="5 6">
    <name type="scientific">Paralvinella palmiformis</name>
    <dbReference type="NCBI Taxonomy" id="53620"/>
    <lineage>
        <taxon>Eukaryota</taxon>
        <taxon>Metazoa</taxon>
        <taxon>Spiralia</taxon>
        <taxon>Lophotrochozoa</taxon>
        <taxon>Annelida</taxon>
        <taxon>Polychaeta</taxon>
        <taxon>Sedentaria</taxon>
        <taxon>Canalipalpata</taxon>
        <taxon>Terebellida</taxon>
        <taxon>Terebelliformia</taxon>
        <taxon>Alvinellidae</taxon>
        <taxon>Paralvinella</taxon>
    </lineage>
</organism>
<dbReference type="PRINTS" id="PR00503">
    <property type="entry name" value="BROMODOMAIN"/>
</dbReference>
<feature type="region of interest" description="Disordered" evidence="3">
    <location>
        <begin position="1"/>
        <end position="26"/>
    </location>
</feature>
<feature type="compositionally biased region" description="Acidic residues" evidence="3">
    <location>
        <begin position="10"/>
        <end position="22"/>
    </location>
</feature>
<reference evidence="5" key="1">
    <citation type="journal article" date="2023" name="Mol. Biol. Evol.">
        <title>Third-Generation Sequencing Reveals the Adaptive Role of the Epigenome in Three Deep-Sea Polychaetes.</title>
        <authorList>
            <person name="Perez M."/>
            <person name="Aroh O."/>
            <person name="Sun Y."/>
            <person name="Lan Y."/>
            <person name="Juniper S.K."/>
            <person name="Young C.R."/>
            <person name="Angers B."/>
            <person name="Qian P.Y."/>
        </authorList>
    </citation>
    <scope>NUCLEOTIDE SEQUENCE</scope>
    <source>
        <strain evidence="5">P08H-3</strain>
    </source>
</reference>
<name>A0AAD9KAI0_9ANNE</name>
<dbReference type="SUPFAM" id="SSF47370">
    <property type="entry name" value="Bromodomain"/>
    <property type="match status" value="1"/>
</dbReference>